<dbReference type="InterPro" id="IPR044817">
    <property type="entry name" value="SBP-like"/>
</dbReference>
<dbReference type="PANTHER" id="PTHR31251:SF208">
    <property type="entry name" value="SQUAMOSA PROMOTER-BINDING-LIKE PROTEIN 18"/>
    <property type="match status" value="1"/>
</dbReference>
<feature type="compositionally biased region" description="Low complexity" evidence="11">
    <location>
        <begin position="61"/>
        <end position="74"/>
    </location>
</feature>
<evidence type="ECO:0000313" key="14">
    <source>
        <dbReference type="EMBL" id="MPA47987.1"/>
    </source>
</evidence>
<dbReference type="FunFam" id="4.10.1100.10:FF:000001">
    <property type="entry name" value="Squamosa promoter-binding-like protein 14"/>
    <property type="match status" value="1"/>
</dbReference>
<evidence type="ECO:0000313" key="15">
    <source>
        <dbReference type="EMBL" id="MPA47988.1"/>
    </source>
</evidence>
<evidence type="ECO:0000259" key="12">
    <source>
        <dbReference type="PROSITE" id="PS51141"/>
    </source>
</evidence>
<comment type="subcellular location">
    <subcellularLocation>
        <location evidence="1">Nucleus</location>
    </subcellularLocation>
</comment>
<dbReference type="PROSITE" id="PS51141">
    <property type="entry name" value="ZF_SBP"/>
    <property type="match status" value="1"/>
</dbReference>
<evidence type="ECO:0000256" key="10">
    <source>
        <dbReference type="PROSITE-ProRule" id="PRU00470"/>
    </source>
</evidence>
<evidence type="ECO:0000256" key="5">
    <source>
        <dbReference type="ARBA" id="ARBA00023015"/>
    </source>
</evidence>
<keyword evidence="2" id="KW-0479">Metal-binding</keyword>
<dbReference type="InterPro" id="IPR036893">
    <property type="entry name" value="SBP_sf"/>
</dbReference>
<keyword evidence="4" id="KW-0862">Zinc</keyword>
<dbReference type="GO" id="GO:0005634">
    <property type="term" value="C:nucleus"/>
    <property type="evidence" value="ECO:0007669"/>
    <property type="project" value="UniProtKB-SubCell"/>
</dbReference>
<dbReference type="Pfam" id="PF03110">
    <property type="entry name" value="SBP"/>
    <property type="match status" value="1"/>
</dbReference>
<organism evidence="14">
    <name type="scientific">Davidia involucrata</name>
    <name type="common">Dove tree</name>
    <dbReference type="NCBI Taxonomy" id="16924"/>
    <lineage>
        <taxon>Eukaryota</taxon>
        <taxon>Viridiplantae</taxon>
        <taxon>Streptophyta</taxon>
        <taxon>Embryophyta</taxon>
        <taxon>Tracheophyta</taxon>
        <taxon>Spermatophyta</taxon>
        <taxon>Magnoliopsida</taxon>
        <taxon>eudicotyledons</taxon>
        <taxon>Gunneridae</taxon>
        <taxon>Pentapetalae</taxon>
        <taxon>asterids</taxon>
        <taxon>Cornales</taxon>
        <taxon>Nyssaceae</taxon>
        <taxon>Davidia</taxon>
    </lineage>
</organism>
<evidence type="ECO:0000256" key="2">
    <source>
        <dbReference type="ARBA" id="ARBA00022723"/>
    </source>
</evidence>
<keyword evidence="14" id="KW-0808">Transferase</keyword>
<dbReference type="SUPFAM" id="SSF103612">
    <property type="entry name" value="SBT domain"/>
    <property type="match status" value="1"/>
</dbReference>
<dbReference type="PANTHER" id="PTHR31251">
    <property type="entry name" value="SQUAMOSA PROMOTER-BINDING-LIKE PROTEIN 4"/>
    <property type="match status" value="1"/>
</dbReference>
<dbReference type="GO" id="GO:0003677">
    <property type="term" value="F:DNA binding"/>
    <property type="evidence" value="ECO:0007669"/>
    <property type="project" value="UniProtKB-KW"/>
</dbReference>
<dbReference type="EMBL" id="GHES01017428">
    <property type="protein sequence ID" value="MPA47987.1"/>
    <property type="molecule type" value="Transcribed_RNA"/>
</dbReference>
<proteinExistence type="predicted"/>
<dbReference type="GO" id="GO:0004674">
    <property type="term" value="F:protein serine/threonine kinase activity"/>
    <property type="evidence" value="ECO:0007669"/>
    <property type="project" value="UniProtKB-EC"/>
</dbReference>
<dbReference type="EMBL" id="GHES01017427">
    <property type="protein sequence ID" value="MPA47986.1"/>
    <property type="molecule type" value="Transcribed_RNA"/>
</dbReference>
<dbReference type="Gene3D" id="4.10.1100.10">
    <property type="entry name" value="Transcription factor, SBP-box domain"/>
    <property type="match status" value="1"/>
</dbReference>
<keyword evidence="5" id="KW-0805">Transcription regulation</keyword>
<comment type="function">
    <text evidence="9">Probable transcriptional factor. Binds to the promoter of the SQUAMOSA gene.</text>
</comment>
<evidence type="ECO:0000256" key="8">
    <source>
        <dbReference type="ARBA" id="ARBA00023242"/>
    </source>
</evidence>
<evidence type="ECO:0000256" key="1">
    <source>
        <dbReference type="ARBA" id="ARBA00004123"/>
    </source>
</evidence>
<sequence length="396" mass="42973">MDWNFKTPSWDLTEFEQETCPNIDLVSGSSNSGGQENKGDFSVDLKLGQADGSGNESADNSKVSKSVLSPSGSSKRARAVNNGIQTASCQVDGCNADLSNCREYHKRHKVCELHSKTPQVTIGGHKQRFCQQCSRFHSLEEFDDEKRSCRKRLDGHNRRRRKPQPEPLSRSGSFLSNYQGSRLFPFSGPQVYATGTVAISSTQVYPTATVENPIWSGVVKAEQDAKLYKQHPHLHLLDKQNSFPGSSSSSYKGGGKQFDFLHGTNLALSNQTVQEASVCQPLVKPVASSESGGGGLEMFCDGLSTQVLNSDCALSLLSSAPVQTSGISLSHMVPPDSIPMAHPLVPSLHYNSLEPMDSVLVSNASETDVHCQGMFHMGPGASSGNETPQTLPFYWE</sequence>
<evidence type="ECO:0000256" key="11">
    <source>
        <dbReference type="SAM" id="MobiDB-lite"/>
    </source>
</evidence>
<evidence type="ECO:0000313" key="13">
    <source>
        <dbReference type="EMBL" id="MPA47986.1"/>
    </source>
</evidence>
<dbReference type="GO" id="GO:0008270">
    <property type="term" value="F:zinc ion binding"/>
    <property type="evidence" value="ECO:0007669"/>
    <property type="project" value="UniProtKB-KW"/>
</dbReference>
<keyword evidence="6" id="KW-0238">DNA-binding</keyword>
<dbReference type="InterPro" id="IPR004333">
    <property type="entry name" value="SBP_dom"/>
</dbReference>
<feature type="domain" description="SBP-type" evidence="12">
    <location>
        <begin position="86"/>
        <end position="163"/>
    </location>
</feature>
<keyword evidence="8" id="KW-0539">Nucleus</keyword>
<dbReference type="EC" id="2.7.10.1" evidence="14"/>
<feature type="region of interest" description="Disordered" evidence="11">
    <location>
        <begin position="153"/>
        <end position="173"/>
    </location>
</feature>
<evidence type="ECO:0000256" key="9">
    <source>
        <dbReference type="ARBA" id="ARBA00056472"/>
    </source>
</evidence>
<keyword evidence="3 10" id="KW-0863">Zinc-finger</keyword>
<reference evidence="14" key="1">
    <citation type="submission" date="2019-08" db="EMBL/GenBank/DDBJ databases">
        <title>Reference gene set and small RNA set construction with multiple tissues from Davidia involucrata Baill.</title>
        <authorList>
            <person name="Yang H."/>
            <person name="Zhou C."/>
            <person name="Li G."/>
            <person name="Wang J."/>
            <person name="Gao P."/>
            <person name="Wang M."/>
            <person name="Wang R."/>
            <person name="Zhao Y."/>
        </authorList>
    </citation>
    <scope>NUCLEOTIDE SEQUENCE</scope>
    <source>
        <tissue evidence="14">Mixed with DoveR01_LX</tissue>
    </source>
</reference>
<dbReference type="GO" id="GO:0004714">
    <property type="term" value="F:transmembrane receptor protein tyrosine kinase activity"/>
    <property type="evidence" value="ECO:0007669"/>
    <property type="project" value="UniProtKB-EC"/>
</dbReference>
<feature type="region of interest" description="Disordered" evidence="11">
    <location>
        <begin position="23"/>
        <end position="78"/>
    </location>
</feature>
<keyword evidence="7" id="KW-0804">Transcription</keyword>
<name>A0A5B6ZU58_DAVIN</name>
<gene>
    <name evidence="13" type="ORF">Din_017427</name>
    <name evidence="14" type="ORF">Din_017428</name>
    <name evidence="15" type="ORF">Din_017429</name>
</gene>
<evidence type="ECO:0000256" key="4">
    <source>
        <dbReference type="ARBA" id="ARBA00022833"/>
    </source>
</evidence>
<dbReference type="AlphaFoldDB" id="A0A5B6ZU58"/>
<feature type="region of interest" description="Disordered" evidence="11">
    <location>
        <begin position="377"/>
        <end position="396"/>
    </location>
</feature>
<evidence type="ECO:0000256" key="7">
    <source>
        <dbReference type="ARBA" id="ARBA00023163"/>
    </source>
</evidence>
<accession>A0A5B6ZU58</accession>
<dbReference type="EMBL" id="GHES01017429">
    <property type="protein sequence ID" value="MPA47988.1"/>
    <property type="molecule type" value="Transcribed_RNA"/>
</dbReference>
<protein>
    <submittedName>
        <fullName evidence="14">Putative Squamosa promoter-binding protein isoform 1</fullName>
        <ecNumber evidence="14">2.7.10.1</ecNumber>
        <ecNumber evidence="14">2.7.11.1</ecNumber>
    </submittedName>
</protein>
<evidence type="ECO:0000256" key="6">
    <source>
        <dbReference type="ARBA" id="ARBA00023125"/>
    </source>
</evidence>
<dbReference type="EC" id="2.7.11.1" evidence="14"/>
<evidence type="ECO:0000256" key="3">
    <source>
        <dbReference type="ARBA" id="ARBA00022771"/>
    </source>
</evidence>